<keyword evidence="2" id="KW-0833">Ubl conjugation pathway</keyword>
<dbReference type="CDD" id="cd18322">
    <property type="entry name" value="BTB_POZ_SKP1"/>
    <property type="match status" value="1"/>
</dbReference>
<accession>A0ABD2XR76</accession>
<dbReference type="InterPro" id="IPR011333">
    <property type="entry name" value="SKP1/BTB/POZ_sf"/>
</dbReference>
<feature type="domain" description="SKP1 component POZ" evidence="3">
    <location>
        <begin position="105"/>
        <end position="166"/>
    </location>
</feature>
<dbReference type="Pfam" id="PF03931">
    <property type="entry name" value="Skp1_POZ"/>
    <property type="match status" value="1"/>
</dbReference>
<comment type="caution">
    <text evidence="4">The sequence shown here is derived from an EMBL/GenBank/DDBJ whole genome shotgun (WGS) entry which is preliminary data.</text>
</comment>
<dbReference type="Proteomes" id="UP001627154">
    <property type="component" value="Unassembled WGS sequence"/>
</dbReference>
<dbReference type="InterPro" id="IPR016073">
    <property type="entry name" value="Skp1_comp_POZ"/>
</dbReference>
<evidence type="ECO:0000256" key="2">
    <source>
        <dbReference type="ARBA" id="ARBA00022786"/>
    </source>
</evidence>
<reference evidence="4 5" key="1">
    <citation type="journal article" date="2024" name="bioRxiv">
        <title>A reference genome for Trichogramma kaykai: A tiny desert-dwelling parasitoid wasp with competing sex-ratio distorters.</title>
        <authorList>
            <person name="Culotta J."/>
            <person name="Lindsey A.R."/>
        </authorList>
    </citation>
    <scope>NUCLEOTIDE SEQUENCE [LARGE SCALE GENOMIC DNA]</scope>
    <source>
        <strain evidence="4 5">KSX58</strain>
    </source>
</reference>
<name>A0ABD2XR76_9HYME</name>
<evidence type="ECO:0000256" key="1">
    <source>
        <dbReference type="ARBA" id="ARBA00009993"/>
    </source>
</evidence>
<dbReference type="SUPFAM" id="SSF54695">
    <property type="entry name" value="POZ domain"/>
    <property type="match status" value="1"/>
</dbReference>
<proteinExistence type="inferred from homology"/>
<evidence type="ECO:0000259" key="3">
    <source>
        <dbReference type="Pfam" id="PF03931"/>
    </source>
</evidence>
<gene>
    <name evidence="4" type="ORF">TKK_000243</name>
</gene>
<sequence>MSEYVRNLPCKVKLRYLDKVVCIDSLDPYTITSEMFLNGQSVLPVVGPFDIMTYLVITHSAYTSQQIKAYKSLEAYQYYKAGFVHNVKHVQINDYFVILAKMTIVQLKSRDGVAFDVELAIIERSEVIRTLIKSLGEDVLDEPIPLPNTKSDFLRKIIEFATHHKDDPIIKNVNEDVQMTEWDREFLQVDAGILAKLLKSAYLLGVDDLTHLICKKIADIIKELSVEELKVFWKNFHQNELYTIQVYARMAPRRFSTMILSSFNN</sequence>
<dbReference type="PANTHER" id="PTHR11165">
    <property type="entry name" value="SKP1"/>
    <property type="match status" value="1"/>
</dbReference>
<protein>
    <recommendedName>
        <fullName evidence="3">SKP1 component POZ domain-containing protein</fullName>
    </recommendedName>
</protein>
<dbReference type="InterPro" id="IPR001232">
    <property type="entry name" value="SKP1-like"/>
</dbReference>
<dbReference type="AlphaFoldDB" id="A0ABD2XR76"/>
<evidence type="ECO:0000313" key="5">
    <source>
        <dbReference type="Proteomes" id="UP001627154"/>
    </source>
</evidence>
<organism evidence="4 5">
    <name type="scientific">Trichogramma kaykai</name>
    <dbReference type="NCBI Taxonomy" id="54128"/>
    <lineage>
        <taxon>Eukaryota</taxon>
        <taxon>Metazoa</taxon>
        <taxon>Ecdysozoa</taxon>
        <taxon>Arthropoda</taxon>
        <taxon>Hexapoda</taxon>
        <taxon>Insecta</taxon>
        <taxon>Pterygota</taxon>
        <taxon>Neoptera</taxon>
        <taxon>Endopterygota</taxon>
        <taxon>Hymenoptera</taxon>
        <taxon>Apocrita</taxon>
        <taxon>Proctotrupomorpha</taxon>
        <taxon>Chalcidoidea</taxon>
        <taxon>Trichogrammatidae</taxon>
        <taxon>Trichogramma</taxon>
    </lineage>
</organism>
<dbReference type="SMART" id="SM00512">
    <property type="entry name" value="Skp1"/>
    <property type="match status" value="1"/>
</dbReference>
<comment type="similarity">
    <text evidence="1">Belongs to the SKP1 family.</text>
</comment>
<evidence type="ECO:0000313" key="4">
    <source>
        <dbReference type="EMBL" id="KAL3407991.1"/>
    </source>
</evidence>
<dbReference type="SUPFAM" id="SSF81382">
    <property type="entry name" value="Skp1 dimerisation domain-like"/>
    <property type="match status" value="1"/>
</dbReference>
<dbReference type="EMBL" id="JBJJXI010000002">
    <property type="protein sequence ID" value="KAL3407991.1"/>
    <property type="molecule type" value="Genomic_DNA"/>
</dbReference>
<dbReference type="InterPro" id="IPR016897">
    <property type="entry name" value="SKP1"/>
</dbReference>
<dbReference type="Gene3D" id="3.30.710.10">
    <property type="entry name" value="Potassium Channel Kv1.1, Chain A"/>
    <property type="match status" value="1"/>
</dbReference>
<keyword evidence="5" id="KW-1185">Reference proteome</keyword>
<dbReference type="InterPro" id="IPR036296">
    <property type="entry name" value="SKP1-like_dim_sf"/>
</dbReference>